<keyword evidence="2" id="KW-1185">Reference proteome</keyword>
<dbReference type="OrthoDB" id="5116273at2"/>
<evidence type="ECO:0000313" key="2">
    <source>
        <dbReference type="Proteomes" id="UP000318331"/>
    </source>
</evidence>
<dbReference type="EMBL" id="VFPN01000001">
    <property type="protein sequence ID" value="TQM66110.1"/>
    <property type="molecule type" value="Genomic_DNA"/>
</dbReference>
<gene>
    <name evidence="1" type="ORF">FB466_0937</name>
</gene>
<dbReference type="Proteomes" id="UP000318331">
    <property type="component" value="Unassembled WGS sequence"/>
</dbReference>
<comment type="caution">
    <text evidence="1">The sequence shown here is derived from an EMBL/GenBank/DDBJ whole genome shotgun (WGS) entry which is preliminary data.</text>
</comment>
<name>A0A543I6K1_9MICO</name>
<proteinExistence type="predicted"/>
<sequence length="147" mass="16231">MHEEDGAEPLVESDEDWAIRVTLCLQASGLYDSETGGWVDVLAREGLNIEDPVIQQRVKAWTDSAVDHTLDAIDFTIDFPGDGEDGSPFISLTLDVSPIFAPVQWTLTEHPQHVLSGTHQADLHFRTPRGLTIRNLRSRSVPTVKSG</sequence>
<protein>
    <submittedName>
        <fullName evidence="1">Uncharacterized protein</fullName>
    </submittedName>
</protein>
<reference evidence="1 2" key="1">
    <citation type="submission" date="2019-06" db="EMBL/GenBank/DDBJ databases">
        <title>Sequencing the genomes of 1000 actinobacteria strains.</title>
        <authorList>
            <person name="Klenk H.-P."/>
        </authorList>
    </citation>
    <scope>NUCLEOTIDE SEQUENCE [LARGE SCALE GENOMIC DNA]</scope>
    <source>
        <strain evidence="1 2">DSM 18031</strain>
    </source>
</reference>
<dbReference type="AlphaFoldDB" id="A0A543I6K1"/>
<evidence type="ECO:0000313" key="1">
    <source>
        <dbReference type="EMBL" id="TQM66110.1"/>
    </source>
</evidence>
<accession>A0A543I6K1</accession>
<organism evidence="1 2">
    <name type="scientific">Klugiella xanthotipulae</name>
    <dbReference type="NCBI Taxonomy" id="244735"/>
    <lineage>
        <taxon>Bacteria</taxon>
        <taxon>Bacillati</taxon>
        <taxon>Actinomycetota</taxon>
        <taxon>Actinomycetes</taxon>
        <taxon>Micrococcales</taxon>
        <taxon>Microbacteriaceae</taxon>
        <taxon>Klugiella</taxon>
    </lineage>
</organism>
<dbReference type="RefSeq" id="WP_141916186.1">
    <property type="nucleotide sequence ID" value="NZ_BAAAYS010000027.1"/>
</dbReference>